<dbReference type="STRING" id="1262450.S3C876"/>
<feature type="region of interest" description="Disordered" evidence="6">
    <location>
        <begin position="58"/>
        <end position="116"/>
    </location>
</feature>
<feature type="compositionally biased region" description="Acidic residues" evidence="6">
    <location>
        <begin position="58"/>
        <end position="68"/>
    </location>
</feature>
<evidence type="ECO:0000256" key="6">
    <source>
        <dbReference type="SAM" id="MobiDB-lite"/>
    </source>
</evidence>
<dbReference type="InterPro" id="IPR013088">
    <property type="entry name" value="Znf_NHR/GATA"/>
</dbReference>
<dbReference type="VEuPathDB" id="FungiDB:F503_06818"/>
<evidence type="ECO:0000256" key="2">
    <source>
        <dbReference type="ARBA" id="ARBA00010239"/>
    </source>
</evidence>
<feature type="compositionally biased region" description="Basic and acidic residues" evidence="6">
    <location>
        <begin position="105"/>
        <end position="114"/>
    </location>
</feature>
<feature type="compositionally biased region" description="Polar residues" evidence="6">
    <location>
        <begin position="315"/>
        <end position="325"/>
    </location>
</feature>
<evidence type="ECO:0000256" key="4">
    <source>
        <dbReference type="ARBA" id="ARBA00023163"/>
    </source>
</evidence>
<dbReference type="OrthoDB" id="10258327at2759"/>
<sequence length="642" mass="69085">MASSASSTAPAVPQGFWTSYAARLRAYNNSMLVPVNPSAPLVPKTTKRGTTIINYAEDGYDDLDDDDDDTRRRPTSLRNLRRGDDAARTAAAGGPGASTPGAADLADRVGKETSEPVEVQGVWRDWQGKTRIPRSDLANYAQACLPSTLIPIRIDVEIPPYVPLAPLGPPIGPTPGAHPSHNAQFDMTNPLNRQSDVTVPYRLKDTFLWNLHETLITTDQFAITMTQDLDLPIRNNVAAEISKQIRTQLEEYAGVALHPLFHPTTATAAPAPAASTATPAAAAAAGQRDSATPAPHISSISRADTPLRNGLGRASTPSKAAQPATSAVEKNDVTAVATAISPESEDYNPDDTYRCIVNLNINLSSRLYTDKFEWSLLHPPGVAEAFAKQTCADLGLTGEWIPAMTHAIYEAVLRLKKEACESGGLVAGFGGGLGFSDFPNDAAVSYSTTAADSSGGAAGWRYDPDLLGDSWEPKVEILSKEEIEKREGDRERQLRRLRRETARFSSNTGMAGGLPMGFGFSGFGGLVEQEEERMGRGERTKKKRRFRSLSPNGRSGTPGGRGTPDAANTGTGGYGGGGSLADNERSAWRCTHCRVWGTSVWAVRDGPHGPRTLCNNCGYMYERDRKLPRWTKLLHANDSLLL</sequence>
<dbReference type="Pfam" id="PF04855">
    <property type="entry name" value="SNF5"/>
    <property type="match status" value="1"/>
</dbReference>
<keyword evidence="8" id="KW-1185">Reference proteome</keyword>
<dbReference type="GO" id="GO:0008270">
    <property type="term" value="F:zinc ion binding"/>
    <property type="evidence" value="ECO:0007669"/>
    <property type="project" value="InterPro"/>
</dbReference>
<protein>
    <submittedName>
        <fullName evidence="7">Snf5-domain-containing protein</fullName>
    </submittedName>
</protein>
<dbReference type="GO" id="GO:0006355">
    <property type="term" value="P:regulation of DNA-templated transcription"/>
    <property type="evidence" value="ECO:0007669"/>
    <property type="project" value="InterPro"/>
</dbReference>
<dbReference type="AlphaFoldDB" id="S3C876"/>
<dbReference type="GO" id="GO:0000228">
    <property type="term" value="C:nuclear chromosome"/>
    <property type="evidence" value="ECO:0007669"/>
    <property type="project" value="InterPro"/>
</dbReference>
<evidence type="ECO:0000313" key="7">
    <source>
        <dbReference type="EMBL" id="EPE09042.1"/>
    </source>
</evidence>
<dbReference type="HOGENOM" id="CLU_014421_2_0_1"/>
<reference evidence="7 8" key="1">
    <citation type="journal article" date="2013" name="BMC Genomics">
        <title>The genome and transcriptome of the pine saprophyte Ophiostoma piceae, and a comparison with the bark beetle-associated pine pathogen Grosmannia clavigera.</title>
        <authorList>
            <person name="Haridas S."/>
            <person name="Wang Y."/>
            <person name="Lim L."/>
            <person name="Massoumi Alamouti S."/>
            <person name="Jackman S."/>
            <person name="Docking R."/>
            <person name="Robertson G."/>
            <person name="Birol I."/>
            <person name="Bohlmann J."/>
            <person name="Breuil C."/>
        </authorList>
    </citation>
    <scope>NUCLEOTIDE SEQUENCE [LARGE SCALE GENOMIC DNA]</scope>
    <source>
        <strain evidence="7 8">UAMH 11346</strain>
    </source>
</reference>
<evidence type="ECO:0000256" key="3">
    <source>
        <dbReference type="ARBA" id="ARBA00023015"/>
    </source>
</evidence>
<evidence type="ECO:0000256" key="5">
    <source>
        <dbReference type="ARBA" id="ARBA00023242"/>
    </source>
</evidence>
<dbReference type="EMBL" id="KE148147">
    <property type="protein sequence ID" value="EPE09042.1"/>
    <property type="molecule type" value="Genomic_DNA"/>
</dbReference>
<dbReference type="PANTHER" id="PTHR10019">
    <property type="entry name" value="SNF5"/>
    <property type="match status" value="1"/>
</dbReference>
<organism evidence="7 8">
    <name type="scientific">Ophiostoma piceae (strain UAMH 11346)</name>
    <name type="common">Sap stain fungus</name>
    <dbReference type="NCBI Taxonomy" id="1262450"/>
    <lineage>
        <taxon>Eukaryota</taxon>
        <taxon>Fungi</taxon>
        <taxon>Dikarya</taxon>
        <taxon>Ascomycota</taxon>
        <taxon>Pezizomycotina</taxon>
        <taxon>Sordariomycetes</taxon>
        <taxon>Sordariomycetidae</taxon>
        <taxon>Ophiostomatales</taxon>
        <taxon>Ophiostomataceae</taxon>
        <taxon>Ophiostoma</taxon>
    </lineage>
</organism>
<dbReference type="eggNOG" id="KOG1649">
    <property type="taxonomic scope" value="Eukaryota"/>
</dbReference>
<evidence type="ECO:0000256" key="1">
    <source>
        <dbReference type="ARBA" id="ARBA00004123"/>
    </source>
</evidence>
<dbReference type="GO" id="GO:0006338">
    <property type="term" value="P:chromatin remodeling"/>
    <property type="evidence" value="ECO:0007669"/>
    <property type="project" value="InterPro"/>
</dbReference>
<comment type="similarity">
    <text evidence="2">Belongs to the SNF5 family.</text>
</comment>
<keyword evidence="3" id="KW-0805">Transcription regulation</keyword>
<comment type="subcellular location">
    <subcellularLocation>
        <location evidence="1">Nucleus</location>
    </subcellularLocation>
</comment>
<dbReference type="Proteomes" id="UP000016923">
    <property type="component" value="Unassembled WGS sequence"/>
</dbReference>
<dbReference type="InterPro" id="IPR006939">
    <property type="entry name" value="SNF5"/>
</dbReference>
<dbReference type="SUPFAM" id="SSF57716">
    <property type="entry name" value="Glucocorticoid receptor-like (DNA-binding domain)"/>
    <property type="match status" value="1"/>
</dbReference>
<gene>
    <name evidence="7" type="ORF">F503_06818</name>
</gene>
<proteinExistence type="inferred from homology"/>
<keyword evidence="5" id="KW-0539">Nucleus</keyword>
<dbReference type="Gene3D" id="3.30.50.10">
    <property type="entry name" value="Erythroid Transcription Factor GATA-1, subunit A"/>
    <property type="match status" value="1"/>
</dbReference>
<feature type="region of interest" description="Disordered" evidence="6">
    <location>
        <begin position="529"/>
        <end position="578"/>
    </location>
</feature>
<evidence type="ECO:0000313" key="8">
    <source>
        <dbReference type="Proteomes" id="UP000016923"/>
    </source>
</evidence>
<keyword evidence="4" id="KW-0804">Transcription</keyword>
<feature type="compositionally biased region" description="Low complexity" evidence="6">
    <location>
        <begin position="268"/>
        <end position="285"/>
    </location>
</feature>
<feature type="region of interest" description="Disordered" evidence="6">
    <location>
        <begin position="268"/>
        <end position="331"/>
    </location>
</feature>
<dbReference type="OMA" id="VEVQGIW"/>
<feature type="compositionally biased region" description="Low complexity" evidence="6">
    <location>
        <begin position="88"/>
        <end position="104"/>
    </location>
</feature>
<accession>S3C876</accession>
<name>S3C876_OPHP1</name>